<gene>
    <name evidence="2" type="ORF">SUNI508_07241</name>
</gene>
<evidence type="ECO:0000313" key="2">
    <source>
        <dbReference type="EMBL" id="KAK9419505.1"/>
    </source>
</evidence>
<comment type="caution">
    <text evidence="2">The sequence shown here is derived from an EMBL/GenBank/DDBJ whole genome shotgun (WGS) entry which is preliminary data.</text>
</comment>
<name>A0ABR2UZ31_9PEZI</name>
<reference evidence="2 3" key="1">
    <citation type="journal article" date="2024" name="J. Plant Pathol.">
        <title>Sequence and assembly of the genome of Seiridium unicorne, isolate CBS 538.82, causal agent of cypress canker disease.</title>
        <authorList>
            <person name="Scali E."/>
            <person name="Rocca G.D."/>
            <person name="Danti R."/>
            <person name="Garbelotto M."/>
            <person name="Barberini S."/>
            <person name="Baroncelli R."/>
            <person name="Emiliani G."/>
        </authorList>
    </citation>
    <scope>NUCLEOTIDE SEQUENCE [LARGE SCALE GENOMIC DNA]</scope>
    <source>
        <strain evidence="2 3">BM-138-508</strain>
    </source>
</reference>
<accession>A0ABR2UZ31</accession>
<protein>
    <submittedName>
        <fullName evidence="2">Uncharacterized protein</fullName>
    </submittedName>
</protein>
<evidence type="ECO:0000256" key="1">
    <source>
        <dbReference type="SAM" id="MobiDB-lite"/>
    </source>
</evidence>
<proteinExistence type="predicted"/>
<feature type="compositionally biased region" description="Basic and acidic residues" evidence="1">
    <location>
        <begin position="25"/>
        <end position="38"/>
    </location>
</feature>
<dbReference type="EMBL" id="JARVKF010000310">
    <property type="protein sequence ID" value="KAK9419505.1"/>
    <property type="molecule type" value="Genomic_DNA"/>
</dbReference>
<feature type="compositionally biased region" description="Polar residues" evidence="1">
    <location>
        <begin position="70"/>
        <end position="82"/>
    </location>
</feature>
<feature type="compositionally biased region" description="Polar residues" evidence="1">
    <location>
        <begin position="39"/>
        <end position="49"/>
    </location>
</feature>
<keyword evidence="3" id="KW-1185">Reference proteome</keyword>
<sequence>MSSDGHGIPDNAAMAAHQVIGHADQTQHQDELERKRNGLSDQAVNNERTFIQGAERRASHGDGSGVGSKIKQTINKLVPGSS</sequence>
<evidence type="ECO:0000313" key="3">
    <source>
        <dbReference type="Proteomes" id="UP001408356"/>
    </source>
</evidence>
<dbReference type="Proteomes" id="UP001408356">
    <property type="component" value="Unassembled WGS sequence"/>
</dbReference>
<organism evidence="2 3">
    <name type="scientific">Seiridium unicorne</name>
    <dbReference type="NCBI Taxonomy" id="138068"/>
    <lineage>
        <taxon>Eukaryota</taxon>
        <taxon>Fungi</taxon>
        <taxon>Dikarya</taxon>
        <taxon>Ascomycota</taxon>
        <taxon>Pezizomycotina</taxon>
        <taxon>Sordariomycetes</taxon>
        <taxon>Xylariomycetidae</taxon>
        <taxon>Amphisphaeriales</taxon>
        <taxon>Sporocadaceae</taxon>
        <taxon>Seiridium</taxon>
    </lineage>
</organism>
<feature type="region of interest" description="Disordered" evidence="1">
    <location>
        <begin position="1"/>
        <end position="82"/>
    </location>
</feature>